<sequence length="39" mass="4384">MRILVWVAIAGWLSPVILAVAFAIAVRISPRLRAKIFHK</sequence>
<evidence type="ECO:0000313" key="2">
    <source>
        <dbReference type="EMBL" id="SFP62307.1"/>
    </source>
</evidence>
<keyword evidence="1" id="KW-0472">Membrane</keyword>
<feature type="transmembrane region" description="Helical" evidence="1">
    <location>
        <begin position="6"/>
        <end position="26"/>
    </location>
</feature>
<keyword evidence="1" id="KW-1133">Transmembrane helix</keyword>
<dbReference type="Proteomes" id="UP000199586">
    <property type="component" value="Unassembled WGS sequence"/>
</dbReference>
<evidence type="ECO:0000313" key="3">
    <source>
        <dbReference type="Proteomes" id="UP000199586"/>
    </source>
</evidence>
<gene>
    <name evidence="2" type="ORF">SAMN04488241_104143</name>
</gene>
<proteinExistence type="predicted"/>
<accession>A0A1I5RV65</accession>
<dbReference type="EMBL" id="FOXP01000004">
    <property type="protein sequence ID" value="SFP62307.1"/>
    <property type="molecule type" value="Genomic_DNA"/>
</dbReference>
<protein>
    <submittedName>
        <fullName evidence="2">Uncharacterized protein</fullName>
    </submittedName>
</protein>
<keyword evidence="1" id="KW-0812">Transmembrane</keyword>
<reference evidence="2 3" key="1">
    <citation type="submission" date="2016-10" db="EMBL/GenBank/DDBJ databases">
        <authorList>
            <person name="de Groot N.N."/>
        </authorList>
    </citation>
    <scope>NUCLEOTIDE SEQUENCE [LARGE SCALE GENOMIC DNA]</scope>
    <source>
        <strain evidence="2 3">CGMCC 1.9113</strain>
    </source>
</reference>
<name>A0A1I5RV65_9SPHN</name>
<organism evidence="2 3">
    <name type="scientific">Sphingomonas rubra</name>
    <dbReference type="NCBI Taxonomy" id="634430"/>
    <lineage>
        <taxon>Bacteria</taxon>
        <taxon>Pseudomonadati</taxon>
        <taxon>Pseudomonadota</taxon>
        <taxon>Alphaproteobacteria</taxon>
        <taxon>Sphingomonadales</taxon>
        <taxon>Sphingomonadaceae</taxon>
        <taxon>Sphingomonas</taxon>
    </lineage>
</organism>
<keyword evidence="3" id="KW-1185">Reference proteome</keyword>
<evidence type="ECO:0000256" key="1">
    <source>
        <dbReference type="SAM" id="Phobius"/>
    </source>
</evidence>
<dbReference type="AlphaFoldDB" id="A0A1I5RV65"/>